<name>A0A2S0L5H2_9FIRM</name>
<dbReference type="KEGG" id="mdv:C5Q96_06635"/>
<dbReference type="RefSeq" id="WP_106057594.1">
    <property type="nucleotide sequence ID" value="NZ_CP027228.1"/>
</dbReference>
<reference evidence="3" key="1">
    <citation type="submission" date="2018-02" db="EMBL/GenBank/DDBJ databases">
        <authorList>
            <person name="Holder M.E."/>
            <person name="Ajami N.J."/>
            <person name="Petrosino J.F."/>
        </authorList>
    </citation>
    <scope>NUCLEOTIDE SEQUENCE [LARGE SCALE GENOMIC DNA]</scope>
    <source>
        <strain evidence="3">CCUG 47132</strain>
    </source>
</reference>
<evidence type="ECO:0000313" key="3">
    <source>
        <dbReference type="Proteomes" id="UP000237883"/>
    </source>
</evidence>
<evidence type="ECO:0000313" key="2">
    <source>
        <dbReference type="EMBL" id="AVM48539.1"/>
    </source>
</evidence>
<organism evidence="2 3">
    <name type="scientific">Mogibacterium diversum</name>
    <dbReference type="NCBI Taxonomy" id="114527"/>
    <lineage>
        <taxon>Bacteria</taxon>
        <taxon>Bacillati</taxon>
        <taxon>Bacillota</taxon>
        <taxon>Clostridia</taxon>
        <taxon>Peptostreptococcales</taxon>
        <taxon>Anaerovoracaceae</taxon>
        <taxon>Mogibacterium</taxon>
    </lineage>
</organism>
<dbReference type="EMBL" id="CP027228">
    <property type="protein sequence ID" value="AVM48539.1"/>
    <property type="molecule type" value="Genomic_DNA"/>
</dbReference>
<evidence type="ECO:0000259" key="1">
    <source>
        <dbReference type="Pfam" id="PF14594"/>
    </source>
</evidence>
<dbReference type="AlphaFoldDB" id="A0A2S0L5H2"/>
<dbReference type="Proteomes" id="UP000237883">
    <property type="component" value="Chromosome"/>
</dbReference>
<sequence length="395" mass="45628">MINFYDKAMNPLEPIEFIEITWNRKWNEAGDFTIYTIASEWNDKIKYVNIDGRPETGIVKKTVIEEKIEGTFVTIKGYFLEKLLDLVQAREDSNAFAKAADHTEWEFWVSLEIDAHVLANNVIGLTHQPRPSFLGGIHPADGSPWPDEVDLSIKQGDNIGEALRNYLLLHNMSPIIEIRKWPLASELDKWLKNPDEPHFTYLIGPKVGRDLSDKIIFGKGYENVSRVEYQYDDSDAFPYYQILQTMETTGFSNESIITDEGGNSRGRITEFYIDENNRPIDVDYYPKKVIEGNVSGIELKPANEAQIREQMRQQAKVDMLNHYKQETIVADIIQNNIYYLDDYDIGDLCSISFDEIEQTFKARIVEVNETYSKNRLELKITFGTPRKAKYIPVNI</sequence>
<dbReference type="Pfam" id="PF14594">
    <property type="entry name" value="Sipho_Gp37"/>
    <property type="match status" value="1"/>
</dbReference>
<gene>
    <name evidence="2" type="ORF">C5Q96_06635</name>
</gene>
<accession>A0A2S0L5H2</accession>
<dbReference type="OrthoDB" id="9255846at2"/>
<proteinExistence type="predicted"/>
<protein>
    <recommendedName>
        <fullName evidence="1">Gp28/Gp37-like domain-containing protein</fullName>
    </recommendedName>
</protein>
<feature type="domain" description="Gp28/Gp37-like" evidence="1">
    <location>
        <begin position="187"/>
        <end position="384"/>
    </location>
</feature>
<keyword evidence="3" id="KW-1185">Reference proteome</keyword>
<dbReference type="InterPro" id="IPR029432">
    <property type="entry name" value="Gp28/Gp37-like_dom"/>
</dbReference>
<dbReference type="GeneID" id="78391937"/>